<dbReference type="AlphaFoldDB" id="A0A8S2EHI0"/>
<dbReference type="EMBL" id="CAJNOK010014547">
    <property type="protein sequence ID" value="CAF1207103.1"/>
    <property type="molecule type" value="Genomic_DNA"/>
</dbReference>
<evidence type="ECO:0000313" key="1">
    <source>
        <dbReference type="EMBL" id="CAF1207103.1"/>
    </source>
</evidence>
<name>A0A8S2EHI0_9BILA</name>
<comment type="caution">
    <text evidence="1">The sequence shown here is derived from an EMBL/GenBank/DDBJ whole genome shotgun (WGS) entry which is preliminary data.</text>
</comment>
<reference evidence="1" key="1">
    <citation type="submission" date="2021-02" db="EMBL/GenBank/DDBJ databases">
        <authorList>
            <person name="Nowell W R."/>
        </authorList>
    </citation>
    <scope>NUCLEOTIDE SEQUENCE</scope>
</reference>
<protein>
    <submittedName>
        <fullName evidence="1">Uncharacterized protein</fullName>
    </submittedName>
</protein>
<proteinExistence type="predicted"/>
<evidence type="ECO:0000313" key="2">
    <source>
        <dbReference type="EMBL" id="CAF4016334.1"/>
    </source>
</evidence>
<gene>
    <name evidence="1" type="ORF">OVA965_LOCUS24266</name>
    <name evidence="2" type="ORF">TMI583_LOCUS24986</name>
</gene>
<dbReference type="Proteomes" id="UP000682733">
    <property type="component" value="Unassembled WGS sequence"/>
</dbReference>
<sequence length="320" mass="35216">DILFPQHPPGPIQRPTKLSYNASTVKSNFLTNGKTTPTTPDVLDQIKCIIDHQEPLTEMTPTVASSNGLATPGIWSNFSPSEWPSKYQSSWPTTNINSPSTLLPTQIQNPFISVSSSLSSVQSPLSFLPTIPTSLTDEDDSTKSKLWSNESVWSANILPTTSTTTTTNSSTSKSAWIDLLLPSLEFQNSQQTTNKISSNEKENSSWLKFWQCVPDTNQTGTDEQVGETTKNKDLWSPLETISLNLLTSDTISSLDTACSTLPSSNDICQEHQQHDILWPSAAVTTVDDVVENDGFNGNNENDNKASKERISLQSKWDFAR</sequence>
<dbReference type="EMBL" id="CAJOBA010036080">
    <property type="protein sequence ID" value="CAF4016334.1"/>
    <property type="molecule type" value="Genomic_DNA"/>
</dbReference>
<accession>A0A8S2EHI0</accession>
<evidence type="ECO:0000313" key="3">
    <source>
        <dbReference type="Proteomes" id="UP000677228"/>
    </source>
</evidence>
<dbReference type="Proteomes" id="UP000677228">
    <property type="component" value="Unassembled WGS sequence"/>
</dbReference>
<feature type="non-terminal residue" evidence="1">
    <location>
        <position position="1"/>
    </location>
</feature>
<organism evidence="1 3">
    <name type="scientific">Didymodactylos carnosus</name>
    <dbReference type="NCBI Taxonomy" id="1234261"/>
    <lineage>
        <taxon>Eukaryota</taxon>
        <taxon>Metazoa</taxon>
        <taxon>Spiralia</taxon>
        <taxon>Gnathifera</taxon>
        <taxon>Rotifera</taxon>
        <taxon>Eurotatoria</taxon>
        <taxon>Bdelloidea</taxon>
        <taxon>Philodinida</taxon>
        <taxon>Philodinidae</taxon>
        <taxon>Didymodactylos</taxon>
    </lineage>
</organism>